<evidence type="ECO:0000313" key="2">
    <source>
        <dbReference type="EMBL" id="HEW52896.1"/>
    </source>
</evidence>
<dbReference type="InterPro" id="IPR024264">
    <property type="entry name" value="DUF3786"/>
</dbReference>
<proteinExistence type="predicted"/>
<gene>
    <name evidence="2" type="ORF">ENO77_01810</name>
</gene>
<comment type="caution">
    <text evidence="2">The sequence shown here is derived from an EMBL/GenBank/DDBJ whole genome shotgun (WGS) entry which is preliminary data.</text>
</comment>
<reference evidence="2" key="1">
    <citation type="journal article" date="2020" name="mSystems">
        <title>Genome- and Community-Level Interaction Insights into Carbon Utilization and Element Cycling Functions of Hydrothermarchaeota in Hydrothermal Sediment.</title>
        <authorList>
            <person name="Zhou Z."/>
            <person name="Liu Y."/>
            <person name="Xu W."/>
            <person name="Pan J."/>
            <person name="Luo Z.H."/>
            <person name="Li M."/>
        </authorList>
    </citation>
    <scope>NUCLEOTIDE SEQUENCE [LARGE SCALE GENOMIC DNA]</scope>
    <source>
        <strain evidence="2">SpSt-16</strain>
    </source>
</reference>
<organism evidence="2">
    <name type="scientific">Ignisphaera aggregans</name>
    <dbReference type="NCBI Taxonomy" id="334771"/>
    <lineage>
        <taxon>Archaea</taxon>
        <taxon>Thermoproteota</taxon>
        <taxon>Thermoprotei</taxon>
        <taxon>Desulfurococcales</taxon>
        <taxon>Desulfurococcaceae</taxon>
        <taxon>Ignisphaera</taxon>
    </lineage>
</organism>
<feature type="domain" description="DUF3786" evidence="1">
    <location>
        <begin position="64"/>
        <end position="195"/>
    </location>
</feature>
<dbReference type="Pfam" id="PF12654">
    <property type="entry name" value="DUF3786"/>
    <property type="match status" value="1"/>
</dbReference>
<dbReference type="EMBL" id="DSGT01000005">
    <property type="protein sequence ID" value="HEW52896.1"/>
    <property type="molecule type" value="Genomic_DNA"/>
</dbReference>
<evidence type="ECO:0000259" key="1">
    <source>
        <dbReference type="Pfam" id="PF12654"/>
    </source>
</evidence>
<dbReference type="AlphaFoldDB" id="A0A7C2ZC05"/>
<protein>
    <submittedName>
        <fullName evidence="2">DUF3786 domain-containing protein</fullName>
    </submittedName>
</protein>
<accession>A0A7C2ZC05</accession>
<name>A0A7C2ZC05_9CREN</name>
<sequence>MTGLGFSISAWWKEVWSWDRVKDVIRTLPGRLGFEKDYKELKFFRLRLDLDTGEVFDEILGEFPSERQRYGLYYILYQYSRASEEQEELGELVTISNICPAIHCPMFKENTRAFEKVFGYDPELLYTAAKPFNYEKVDVADAGIKLYVLPRVPIVLGVWLGEEGLPPSTTILFDKSITHYLDCEAASILAGVAVARLIISLAKHQNVDVKDVKYSYRYQCTE</sequence>